<feature type="transmembrane region" description="Helical" evidence="1">
    <location>
        <begin position="170"/>
        <end position="195"/>
    </location>
</feature>
<feature type="transmembrane region" description="Helical" evidence="1">
    <location>
        <begin position="129"/>
        <end position="149"/>
    </location>
</feature>
<protein>
    <submittedName>
        <fullName evidence="2">Uncharacterized protein</fullName>
    </submittedName>
</protein>
<dbReference type="RefSeq" id="WP_184637476.1">
    <property type="nucleotide sequence ID" value="NZ_BAABKT010000029.1"/>
</dbReference>
<keyword evidence="1" id="KW-0812">Transmembrane</keyword>
<dbReference type="Proteomes" id="UP000578077">
    <property type="component" value="Unassembled WGS sequence"/>
</dbReference>
<dbReference type="AlphaFoldDB" id="A0A841EGQ2"/>
<accession>A0A841EGQ2</accession>
<keyword evidence="1" id="KW-0472">Membrane</keyword>
<sequence length="295" mass="29320">MDHLDEEALTRAGARERAALPAAEAAHLDACTPCRRRAAGDARLAEALRAAEPAPAVPPFDALVAPHLDAPPEPVPVPAVGAGRACRLTLAVALRQVGFVPRVLWAATLGGFAVLAAAVVLLPRSGEVVAAYLGPVSVGLVTLGAVAVCDPKRDPRRPELFATAVPPVAVWLARLTVVLGALLLSGSAVSVLAAALPGSGAQAGPLIGSWLAPALLGAGLTAFGAVWRSPGLGTALGAVSWGVSVVAIRGDLFGTAAGAAVAAVWDYDGVLVAVAGTALAAAARLATRPAQHPSG</sequence>
<name>A0A841EGQ2_9ACTN</name>
<proteinExistence type="predicted"/>
<evidence type="ECO:0000313" key="3">
    <source>
        <dbReference type="Proteomes" id="UP000578077"/>
    </source>
</evidence>
<evidence type="ECO:0000256" key="1">
    <source>
        <dbReference type="SAM" id="Phobius"/>
    </source>
</evidence>
<feature type="transmembrane region" description="Helical" evidence="1">
    <location>
        <begin position="103"/>
        <end position="123"/>
    </location>
</feature>
<reference evidence="2 3" key="1">
    <citation type="submission" date="2020-08" db="EMBL/GenBank/DDBJ databases">
        <title>Sequencing the genomes of 1000 actinobacteria strains.</title>
        <authorList>
            <person name="Klenk H.-P."/>
        </authorList>
    </citation>
    <scope>NUCLEOTIDE SEQUENCE [LARGE SCALE GENOMIC DNA]</scope>
    <source>
        <strain evidence="2 3">DSM 44593</strain>
    </source>
</reference>
<comment type="caution">
    <text evidence="2">The sequence shown here is derived from an EMBL/GenBank/DDBJ whole genome shotgun (WGS) entry which is preliminary data.</text>
</comment>
<organism evidence="2 3">
    <name type="scientific">Streptomonospora salina</name>
    <dbReference type="NCBI Taxonomy" id="104205"/>
    <lineage>
        <taxon>Bacteria</taxon>
        <taxon>Bacillati</taxon>
        <taxon>Actinomycetota</taxon>
        <taxon>Actinomycetes</taxon>
        <taxon>Streptosporangiales</taxon>
        <taxon>Nocardiopsidaceae</taxon>
        <taxon>Streptomonospora</taxon>
    </lineage>
</organism>
<evidence type="ECO:0000313" key="2">
    <source>
        <dbReference type="EMBL" id="MBB6000203.1"/>
    </source>
</evidence>
<feature type="transmembrane region" description="Helical" evidence="1">
    <location>
        <begin position="270"/>
        <end position="287"/>
    </location>
</feature>
<keyword evidence="3" id="KW-1185">Reference proteome</keyword>
<feature type="transmembrane region" description="Helical" evidence="1">
    <location>
        <begin position="207"/>
        <end position="227"/>
    </location>
</feature>
<gene>
    <name evidence="2" type="ORF">HNR25_003954</name>
</gene>
<dbReference type="EMBL" id="JACHLY010000001">
    <property type="protein sequence ID" value="MBB6000203.1"/>
    <property type="molecule type" value="Genomic_DNA"/>
</dbReference>
<keyword evidence="1" id="KW-1133">Transmembrane helix</keyword>